<evidence type="ECO:0000256" key="7">
    <source>
        <dbReference type="ARBA" id="ARBA00030776"/>
    </source>
</evidence>
<dbReference type="GO" id="GO:0006354">
    <property type="term" value="P:DNA-templated transcription elongation"/>
    <property type="evidence" value="ECO:0007669"/>
    <property type="project" value="TreeGrafter"/>
</dbReference>
<dbReference type="HAMAP" id="MF_00105">
    <property type="entry name" value="GreA_GreB"/>
    <property type="match status" value="1"/>
</dbReference>
<evidence type="ECO:0000256" key="8">
    <source>
        <dbReference type="HAMAP-Rule" id="MF_00105"/>
    </source>
</evidence>
<evidence type="ECO:0000313" key="11">
    <source>
        <dbReference type="EMBL" id="RJT80969.1"/>
    </source>
</evidence>
<comment type="caution">
    <text evidence="11">The sequence shown here is derived from an EMBL/GenBank/DDBJ whole genome shotgun (WGS) entry which is preliminary data.</text>
</comment>
<dbReference type="GO" id="GO:0070063">
    <property type="term" value="F:RNA polymerase binding"/>
    <property type="evidence" value="ECO:0007669"/>
    <property type="project" value="InterPro"/>
</dbReference>
<dbReference type="Gene3D" id="3.10.50.30">
    <property type="entry name" value="Transcription elongation factor, GreA/GreB, C-terminal domain"/>
    <property type="match status" value="1"/>
</dbReference>
<dbReference type="GO" id="GO:0003746">
    <property type="term" value="F:translation elongation factor activity"/>
    <property type="evidence" value="ECO:0007669"/>
    <property type="project" value="UniProtKB-KW"/>
</dbReference>
<dbReference type="GO" id="GO:0032784">
    <property type="term" value="P:regulation of DNA-templated transcription elongation"/>
    <property type="evidence" value="ECO:0007669"/>
    <property type="project" value="UniProtKB-UniRule"/>
</dbReference>
<evidence type="ECO:0000313" key="12">
    <source>
        <dbReference type="Proteomes" id="UP000272560"/>
    </source>
</evidence>
<evidence type="ECO:0000256" key="2">
    <source>
        <dbReference type="ARBA" id="ARBA00013729"/>
    </source>
</evidence>
<protein>
    <recommendedName>
        <fullName evidence="2 8">Transcription elongation factor GreA</fullName>
    </recommendedName>
    <alternativeName>
        <fullName evidence="7 8">Transcript cleavage factor GreA</fullName>
    </alternativeName>
</protein>
<dbReference type="GO" id="GO:0003677">
    <property type="term" value="F:DNA binding"/>
    <property type="evidence" value="ECO:0007669"/>
    <property type="project" value="UniProtKB-UniRule"/>
</dbReference>
<dbReference type="InterPro" id="IPR023459">
    <property type="entry name" value="Tscrpt_elong_fac_GreA/B_fam"/>
</dbReference>
<keyword evidence="12" id="KW-1185">Reference proteome</keyword>
<dbReference type="NCBIfam" id="NF001262">
    <property type="entry name" value="PRK00226.1-3"/>
    <property type="match status" value="1"/>
</dbReference>
<dbReference type="PANTHER" id="PTHR30437:SF4">
    <property type="entry name" value="TRANSCRIPTION ELONGATION FACTOR GREA"/>
    <property type="match status" value="1"/>
</dbReference>
<dbReference type="Pfam" id="PF03449">
    <property type="entry name" value="GreA_GreB_N"/>
    <property type="match status" value="1"/>
</dbReference>
<organism evidence="11 12">
    <name type="scientific">Arthrobacter cheniae</name>
    <dbReference type="NCBI Taxonomy" id="1258888"/>
    <lineage>
        <taxon>Bacteria</taxon>
        <taxon>Bacillati</taxon>
        <taxon>Actinomycetota</taxon>
        <taxon>Actinomycetes</taxon>
        <taxon>Micrococcales</taxon>
        <taxon>Micrococcaceae</taxon>
        <taxon>Arthrobacter</taxon>
    </lineage>
</organism>
<evidence type="ECO:0000256" key="3">
    <source>
        <dbReference type="ARBA" id="ARBA00023015"/>
    </source>
</evidence>
<evidence type="ECO:0000259" key="9">
    <source>
        <dbReference type="Pfam" id="PF01272"/>
    </source>
</evidence>
<name>A0A3A5MD45_9MICC</name>
<evidence type="ECO:0000256" key="6">
    <source>
        <dbReference type="ARBA" id="ARBA00024916"/>
    </source>
</evidence>
<dbReference type="InterPro" id="IPR022691">
    <property type="entry name" value="Tscrpt_elong_fac_GreA/B_N"/>
</dbReference>
<reference evidence="11 12" key="1">
    <citation type="submission" date="2018-09" db="EMBL/GenBank/DDBJ databases">
        <title>Novel species of Arthrobacter.</title>
        <authorList>
            <person name="Liu Q."/>
            <person name="Xin Y.-H."/>
        </authorList>
    </citation>
    <scope>NUCLEOTIDE SEQUENCE [LARGE SCALE GENOMIC DNA]</scope>
    <source>
        <strain evidence="11 12">Hz2</strain>
    </source>
</reference>
<keyword evidence="3 8" id="KW-0805">Transcription regulation</keyword>
<gene>
    <name evidence="8 11" type="primary">greA</name>
    <name evidence="11" type="ORF">D6T63_07170</name>
</gene>
<keyword evidence="4 8" id="KW-0238">DNA-binding</keyword>
<dbReference type="SUPFAM" id="SSF46557">
    <property type="entry name" value="GreA transcript cleavage protein, N-terminal domain"/>
    <property type="match status" value="1"/>
</dbReference>
<feature type="domain" description="Transcription elongation factor GreA/GreB C-terminal" evidence="9">
    <location>
        <begin position="139"/>
        <end position="212"/>
    </location>
</feature>
<evidence type="ECO:0000259" key="10">
    <source>
        <dbReference type="Pfam" id="PF03449"/>
    </source>
</evidence>
<keyword evidence="5 8" id="KW-0804">Transcription</keyword>
<dbReference type="OrthoDB" id="9797227at2"/>
<dbReference type="SUPFAM" id="SSF54534">
    <property type="entry name" value="FKBP-like"/>
    <property type="match status" value="1"/>
</dbReference>
<dbReference type="FunFam" id="1.10.287.180:FF:000001">
    <property type="entry name" value="Transcription elongation factor GreA"/>
    <property type="match status" value="1"/>
</dbReference>
<dbReference type="InterPro" id="IPR001437">
    <property type="entry name" value="Tscrpt_elong_fac_GreA/B_C"/>
</dbReference>
<dbReference type="EMBL" id="QZVT01000003">
    <property type="protein sequence ID" value="RJT80969.1"/>
    <property type="molecule type" value="Genomic_DNA"/>
</dbReference>
<dbReference type="Gene3D" id="1.10.287.180">
    <property type="entry name" value="Transcription elongation factor, GreA/GreB, N-terminal domain"/>
    <property type="match status" value="1"/>
</dbReference>
<dbReference type="InterPro" id="IPR036953">
    <property type="entry name" value="GreA/GreB_C_sf"/>
</dbReference>
<proteinExistence type="inferred from homology"/>
<comment type="similarity">
    <text evidence="1 8">Belongs to the GreA/GreB family.</text>
</comment>
<dbReference type="Pfam" id="PF01272">
    <property type="entry name" value="GreA_GreB"/>
    <property type="match status" value="1"/>
</dbReference>
<sequence length="216" mass="23295">MIGYVSPRFTGVPGNRSHEAGCLLAVLRSIVIARTSDHEPRLSRRRPYLRSYPVSTNSAPAAWLTQESYDRLKAELEHLSGPGRTEIVARIEQARSEGDLKENGGYHAAKEEQGKAEARIRQLTQLLNDAHVGEAPADNGIVEPGMMVSARIAGNVENFLLGSREVAGDTKVDVYSERSPLGAAIQGTKAGDTVTYTAPNGRKITVDIISATPYVG</sequence>
<dbReference type="InterPro" id="IPR036805">
    <property type="entry name" value="Tscrpt_elong_fac_GreA/B_N_sf"/>
</dbReference>
<comment type="function">
    <text evidence="6 8">Necessary for efficient RNA polymerase transcription elongation past template-encoded arresting sites. The arresting sites in DNA have the property of trapping a certain fraction of elongating RNA polymerases that pass through, resulting in locked ternary complexes. Cleavage of the nascent transcript by cleavage factors such as GreA or GreB allows the resumption of elongation from the new 3'terminus. GreA releases sequences of 2 to 3 nucleotides.</text>
</comment>
<dbReference type="InterPro" id="IPR018151">
    <property type="entry name" value="TF_GreA/GreB_CS"/>
</dbReference>
<dbReference type="InterPro" id="IPR028624">
    <property type="entry name" value="Tscrpt_elong_fac_GreA/B"/>
</dbReference>
<feature type="domain" description="Transcription elongation factor GreA/GreB N-terminal" evidence="10">
    <location>
        <begin position="63"/>
        <end position="132"/>
    </location>
</feature>
<dbReference type="PANTHER" id="PTHR30437">
    <property type="entry name" value="TRANSCRIPTION ELONGATION FACTOR GREA"/>
    <property type="match status" value="1"/>
</dbReference>
<keyword evidence="11" id="KW-0251">Elongation factor</keyword>
<dbReference type="PROSITE" id="PS00829">
    <property type="entry name" value="GREAB_1"/>
    <property type="match status" value="1"/>
</dbReference>
<evidence type="ECO:0000256" key="1">
    <source>
        <dbReference type="ARBA" id="ARBA00008213"/>
    </source>
</evidence>
<keyword evidence="11" id="KW-0648">Protein biosynthesis</keyword>
<accession>A0A3A5MD45</accession>
<evidence type="ECO:0000256" key="5">
    <source>
        <dbReference type="ARBA" id="ARBA00023163"/>
    </source>
</evidence>
<evidence type="ECO:0000256" key="4">
    <source>
        <dbReference type="ARBA" id="ARBA00023125"/>
    </source>
</evidence>
<dbReference type="AlphaFoldDB" id="A0A3A5MD45"/>
<dbReference type="Proteomes" id="UP000272560">
    <property type="component" value="Unassembled WGS sequence"/>
</dbReference>